<evidence type="ECO:0000256" key="1">
    <source>
        <dbReference type="SAM" id="MobiDB-lite"/>
    </source>
</evidence>
<dbReference type="EMBL" id="BONZ01000039">
    <property type="protein sequence ID" value="GIH16093.1"/>
    <property type="molecule type" value="Genomic_DNA"/>
</dbReference>
<feature type="compositionally biased region" description="Basic and acidic residues" evidence="1">
    <location>
        <begin position="21"/>
        <end position="34"/>
    </location>
</feature>
<dbReference type="Proteomes" id="UP000642748">
    <property type="component" value="Unassembled WGS sequence"/>
</dbReference>
<gene>
    <name evidence="2" type="ORF">Raf01_42650</name>
</gene>
<proteinExistence type="predicted"/>
<reference evidence="2" key="1">
    <citation type="submission" date="2021-01" db="EMBL/GenBank/DDBJ databases">
        <title>Whole genome shotgun sequence of Rugosimonospora africana NBRC 104875.</title>
        <authorList>
            <person name="Komaki H."/>
            <person name="Tamura T."/>
        </authorList>
    </citation>
    <scope>NUCLEOTIDE SEQUENCE</scope>
    <source>
        <strain evidence="2">NBRC 104875</strain>
    </source>
</reference>
<evidence type="ECO:0000313" key="3">
    <source>
        <dbReference type="Proteomes" id="UP000642748"/>
    </source>
</evidence>
<name>A0A8J3VS53_9ACTN</name>
<organism evidence="2 3">
    <name type="scientific">Rugosimonospora africana</name>
    <dbReference type="NCBI Taxonomy" id="556532"/>
    <lineage>
        <taxon>Bacteria</taxon>
        <taxon>Bacillati</taxon>
        <taxon>Actinomycetota</taxon>
        <taxon>Actinomycetes</taxon>
        <taxon>Micromonosporales</taxon>
        <taxon>Micromonosporaceae</taxon>
        <taxon>Rugosimonospora</taxon>
    </lineage>
</organism>
<comment type="caution">
    <text evidence="2">The sequence shown here is derived from an EMBL/GenBank/DDBJ whole genome shotgun (WGS) entry which is preliminary data.</text>
</comment>
<dbReference type="AlphaFoldDB" id="A0A8J3VS53"/>
<evidence type="ECO:0000313" key="2">
    <source>
        <dbReference type="EMBL" id="GIH16093.1"/>
    </source>
</evidence>
<keyword evidence="3" id="KW-1185">Reference proteome</keyword>
<protein>
    <submittedName>
        <fullName evidence="2">Uncharacterized protein</fullName>
    </submittedName>
</protein>
<feature type="region of interest" description="Disordered" evidence="1">
    <location>
        <begin position="14"/>
        <end position="39"/>
    </location>
</feature>
<accession>A0A8J3VS53</accession>
<sequence length="71" mass="7323">MATAAWTADALLAEGDGDVGTPDREIDGLSRADDGGEPAAQPVAVKVVATTTAAMRPFTSRIEVIESPPRE</sequence>